<dbReference type="EMBL" id="BCWF01000004">
    <property type="protein sequence ID" value="GAT19220.1"/>
    <property type="molecule type" value="Genomic_DNA"/>
</dbReference>
<proteinExistence type="predicted"/>
<comment type="caution">
    <text evidence="1">The sequence shown here is derived from an EMBL/GenBank/DDBJ whole genome shotgun (WGS) entry which is preliminary data.</text>
</comment>
<reference evidence="1 2" key="1">
    <citation type="journal article" date="2016" name="DNA Res.">
        <title>Genome sequence of Aspergillus luchuensis NBRC 4314.</title>
        <authorList>
            <person name="Yamada O."/>
            <person name="Machida M."/>
            <person name="Hosoyama A."/>
            <person name="Goto M."/>
            <person name="Takahashi T."/>
            <person name="Futagami T."/>
            <person name="Yamagata Y."/>
            <person name="Takeuchi M."/>
            <person name="Kobayashi T."/>
            <person name="Koike H."/>
            <person name="Abe K."/>
            <person name="Asai K."/>
            <person name="Arita M."/>
            <person name="Fujita N."/>
            <person name="Fukuda K."/>
            <person name="Higa K."/>
            <person name="Horikawa H."/>
            <person name="Ishikawa T."/>
            <person name="Jinno K."/>
            <person name="Kato Y."/>
            <person name="Kirimura K."/>
            <person name="Mizutani O."/>
            <person name="Nakasone K."/>
            <person name="Sano M."/>
            <person name="Shiraishi Y."/>
            <person name="Tsukahara M."/>
            <person name="Gomi K."/>
        </authorList>
    </citation>
    <scope>NUCLEOTIDE SEQUENCE [LARGE SCALE GENOMIC DNA]</scope>
    <source>
        <strain evidence="1 2">RIB 2604</strain>
    </source>
</reference>
<evidence type="ECO:0000313" key="1">
    <source>
        <dbReference type="EMBL" id="GAT19220.1"/>
    </source>
</evidence>
<name>A0A146EZ21_ASPKA</name>
<protein>
    <submittedName>
        <fullName evidence="1">PRO41 protein</fullName>
    </submittedName>
</protein>
<evidence type="ECO:0000313" key="2">
    <source>
        <dbReference type="Proteomes" id="UP000075230"/>
    </source>
</evidence>
<accession>A0A146EZ21</accession>
<gene>
    <name evidence="1" type="ORF">RIB2604_00401530</name>
</gene>
<organism evidence="1 2">
    <name type="scientific">Aspergillus kawachii</name>
    <name type="common">White koji mold</name>
    <name type="synonym">Aspergillus awamori var. kawachi</name>
    <dbReference type="NCBI Taxonomy" id="1069201"/>
    <lineage>
        <taxon>Eukaryota</taxon>
        <taxon>Fungi</taxon>
        <taxon>Dikarya</taxon>
        <taxon>Ascomycota</taxon>
        <taxon>Pezizomycotina</taxon>
        <taxon>Eurotiomycetes</taxon>
        <taxon>Eurotiomycetidae</taxon>
        <taxon>Eurotiales</taxon>
        <taxon>Aspergillaceae</taxon>
        <taxon>Aspergillus</taxon>
        <taxon>Aspergillus subgen. Circumdati</taxon>
    </lineage>
</organism>
<reference evidence="2" key="2">
    <citation type="submission" date="2016-02" db="EMBL/GenBank/DDBJ databases">
        <title>Genome sequencing of Aspergillus luchuensis NBRC 4314.</title>
        <authorList>
            <person name="Yamada O."/>
        </authorList>
    </citation>
    <scope>NUCLEOTIDE SEQUENCE [LARGE SCALE GENOMIC DNA]</scope>
    <source>
        <strain evidence="2">RIB 2604</strain>
    </source>
</reference>
<dbReference type="Proteomes" id="UP000075230">
    <property type="component" value="Unassembled WGS sequence"/>
</dbReference>
<dbReference type="AlphaFoldDB" id="A0A146EZ21"/>
<sequence length="184" mass="19952">MQYFWSSTEARNVRLEELAAPSAATGCQFRHLGAVLPHATRSGCISAAPVPRGSAMDTPSFDLSSALNPSRQLTGTIRRDRSSECFRRFPEVIAHIGAMLQAAQKLVRTHWARLSDARTKGACCGLIWPSCLAKAQAEGTPLQVGLLAYGSRFSSYTPTAKSRQIPRHGHPARHVLIVDVSLDG</sequence>